<protein>
    <recommendedName>
        <fullName evidence="10">Folate-Biopterin Transporter (FBT) family</fullName>
    </recommendedName>
</protein>
<evidence type="ECO:0000256" key="1">
    <source>
        <dbReference type="ARBA" id="ARBA00004141"/>
    </source>
</evidence>
<feature type="transmembrane region" description="Helical" evidence="7">
    <location>
        <begin position="546"/>
        <end position="566"/>
    </location>
</feature>
<dbReference type="EMBL" id="JH159154">
    <property type="protein sequence ID" value="EGZ17228.1"/>
    <property type="molecule type" value="Genomic_DNA"/>
</dbReference>
<keyword evidence="6 7" id="KW-0472">Membrane</keyword>
<feature type="transmembrane region" description="Helical" evidence="7">
    <location>
        <begin position="251"/>
        <end position="270"/>
    </location>
</feature>
<evidence type="ECO:0000313" key="8">
    <source>
        <dbReference type="EMBL" id="EGZ17228.1"/>
    </source>
</evidence>
<evidence type="ECO:0000313" key="9">
    <source>
        <dbReference type="Proteomes" id="UP000002640"/>
    </source>
</evidence>
<feature type="transmembrane region" description="Helical" evidence="7">
    <location>
        <begin position="152"/>
        <end position="175"/>
    </location>
</feature>
<feature type="transmembrane region" description="Helical" evidence="7">
    <location>
        <begin position="504"/>
        <end position="525"/>
    </location>
</feature>
<feature type="transmembrane region" description="Helical" evidence="7">
    <location>
        <begin position="282"/>
        <end position="304"/>
    </location>
</feature>
<keyword evidence="5 7" id="KW-1133">Transmembrane helix</keyword>
<feature type="transmembrane region" description="Helical" evidence="7">
    <location>
        <begin position="125"/>
        <end position="145"/>
    </location>
</feature>
<accession>G4ZII4</accession>
<dbReference type="GeneID" id="20646248"/>
<organism evidence="8 9">
    <name type="scientific">Phytophthora sojae (strain P6497)</name>
    <name type="common">Soybean stem and root rot agent</name>
    <name type="synonym">Phytophthora megasperma f. sp. glycines</name>
    <dbReference type="NCBI Taxonomy" id="1094619"/>
    <lineage>
        <taxon>Eukaryota</taxon>
        <taxon>Sar</taxon>
        <taxon>Stramenopiles</taxon>
        <taxon>Oomycota</taxon>
        <taxon>Peronosporomycetes</taxon>
        <taxon>Peronosporales</taxon>
        <taxon>Peronosporaceae</taxon>
        <taxon>Phytophthora</taxon>
    </lineage>
</organism>
<dbReference type="RefSeq" id="XP_009526286.1">
    <property type="nucleotide sequence ID" value="XM_009527991.1"/>
</dbReference>
<keyword evidence="9" id="KW-1185">Reference proteome</keyword>
<evidence type="ECO:0000256" key="3">
    <source>
        <dbReference type="ARBA" id="ARBA00022448"/>
    </source>
</evidence>
<feature type="transmembrane region" description="Helical" evidence="7">
    <location>
        <begin position="84"/>
        <end position="105"/>
    </location>
</feature>
<evidence type="ECO:0000256" key="5">
    <source>
        <dbReference type="ARBA" id="ARBA00022989"/>
    </source>
</evidence>
<evidence type="ECO:0000256" key="7">
    <source>
        <dbReference type="SAM" id="Phobius"/>
    </source>
</evidence>
<comment type="similarity">
    <text evidence="2">Belongs to the major facilitator superfamily. Folate-biopterin transporter (TC 2.A.71) family.</text>
</comment>
<dbReference type="InParanoid" id="G4ZII4"/>
<evidence type="ECO:0008006" key="10">
    <source>
        <dbReference type="Google" id="ProtNLM"/>
    </source>
</evidence>
<dbReference type="KEGG" id="psoj:PHYSODRAFT_331237"/>
<dbReference type="Proteomes" id="UP000002640">
    <property type="component" value="Unassembled WGS sequence"/>
</dbReference>
<dbReference type="PANTHER" id="PTHR31585:SF5">
    <property type="entry name" value="RNA-BINDING S4 DOMAIN-CONTAINING PROTEIN"/>
    <property type="match status" value="1"/>
</dbReference>
<reference evidence="8 9" key="1">
    <citation type="journal article" date="2006" name="Science">
        <title>Phytophthora genome sequences uncover evolutionary origins and mechanisms of pathogenesis.</title>
        <authorList>
            <person name="Tyler B.M."/>
            <person name="Tripathy S."/>
            <person name="Zhang X."/>
            <person name="Dehal P."/>
            <person name="Jiang R.H."/>
            <person name="Aerts A."/>
            <person name="Arredondo F.D."/>
            <person name="Baxter L."/>
            <person name="Bensasson D."/>
            <person name="Beynon J.L."/>
            <person name="Chapman J."/>
            <person name="Damasceno C.M."/>
            <person name="Dorrance A.E."/>
            <person name="Dou D."/>
            <person name="Dickerman A.W."/>
            <person name="Dubchak I.L."/>
            <person name="Garbelotto M."/>
            <person name="Gijzen M."/>
            <person name="Gordon S.G."/>
            <person name="Govers F."/>
            <person name="Grunwald N.J."/>
            <person name="Huang W."/>
            <person name="Ivors K.L."/>
            <person name="Jones R.W."/>
            <person name="Kamoun S."/>
            <person name="Krampis K."/>
            <person name="Lamour K.H."/>
            <person name="Lee M.K."/>
            <person name="McDonald W.H."/>
            <person name="Medina M."/>
            <person name="Meijer H.J."/>
            <person name="Nordberg E.K."/>
            <person name="Maclean D.J."/>
            <person name="Ospina-Giraldo M.D."/>
            <person name="Morris P.F."/>
            <person name="Phuntumart V."/>
            <person name="Putnam N.H."/>
            <person name="Rash S."/>
            <person name="Rose J.K."/>
            <person name="Sakihama Y."/>
            <person name="Salamov A.A."/>
            <person name="Savidor A."/>
            <person name="Scheuring C.F."/>
            <person name="Smith B.M."/>
            <person name="Sobral B.W."/>
            <person name="Terry A."/>
            <person name="Torto-Alalibo T.A."/>
            <person name="Win J."/>
            <person name="Xu Z."/>
            <person name="Zhang H."/>
            <person name="Grigoriev I.V."/>
            <person name="Rokhsar D.S."/>
            <person name="Boore J.L."/>
        </authorList>
    </citation>
    <scope>NUCLEOTIDE SEQUENCE [LARGE SCALE GENOMIC DNA]</scope>
    <source>
        <strain evidence="8 9">P6497</strain>
    </source>
</reference>
<dbReference type="GO" id="GO:0016020">
    <property type="term" value="C:membrane"/>
    <property type="evidence" value="ECO:0007669"/>
    <property type="project" value="UniProtKB-SubCell"/>
</dbReference>
<comment type="subcellular location">
    <subcellularLocation>
        <location evidence="1">Membrane</location>
        <topology evidence="1">Multi-pass membrane protein</topology>
    </subcellularLocation>
</comment>
<feature type="transmembrane region" description="Helical" evidence="7">
    <location>
        <begin position="364"/>
        <end position="389"/>
    </location>
</feature>
<feature type="transmembrane region" description="Helical" evidence="7">
    <location>
        <begin position="395"/>
        <end position="417"/>
    </location>
</feature>
<gene>
    <name evidence="8" type="ORF">PHYSODRAFT_331237</name>
</gene>
<dbReference type="Pfam" id="PF03092">
    <property type="entry name" value="BT1"/>
    <property type="match status" value="1"/>
</dbReference>
<dbReference type="AlphaFoldDB" id="G4ZII4"/>
<name>G4ZII4_PHYSP</name>
<evidence type="ECO:0000256" key="4">
    <source>
        <dbReference type="ARBA" id="ARBA00022692"/>
    </source>
</evidence>
<keyword evidence="3" id="KW-0813">Transport</keyword>
<dbReference type="SUPFAM" id="SSF103473">
    <property type="entry name" value="MFS general substrate transporter"/>
    <property type="match status" value="1"/>
</dbReference>
<evidence type="ECO:0000256" key="6">
    <source>
        <dbReference type="ARBA" id="ARBA00023136"/>
    </source>
</evidence>
<keyword evidence="4 7" id="KW-0812">Transmembrane</keyword>
<dbReference type="PANTHER" id="PTHR31585">
    <property type="entry name" value="FOLATE-BIOPTERIN TRANSPORTER 1, CHLOROPLASTIC"/>
    <property type="match status" value="1"/>
</dbReference>
<feature type="transmembrane region" description="Helical" evidence="7">
    <location>
        <begin position="207"/>
        <end position="230"/>
    </location>
</feature>
<proteinExistence type="inferred from homology"/>
<sequence>MSKSGGAILFHLGALSKWALQTNERQQLLPVVCENPTSNAAHYDSAFKPAPIASPSSASSQLENGALRVGAPPRLLSSEVLGLLAQYAGIGFVSGVLPAVIYPLMQGYLNAEGTTVVSANVLVHLPWSYKVFFGILSDCFLVAGYRRRPYMVLGWALCCCMLFRMASFPGTAPYYGDPAMHSVRPEQRTESQRESINHGAPDAAGQYVLPMTLAAFGYLLAEVPADAVVVEYAQREPTTTRGRLQSCVHSVRMSFHALGAFVVAVAFNGIEYGGSFEYSLSFSQMMFMLGCLSVPLAPAARYFFREERVQPPKFSVYISRFWQILQQRAVCQLAAYDFLSGVFNNFNPVAFSNIKLYWVHATPFNASIMAIIGTFVYTGTLGVMAQAGLNWNWRVAIAVTVLFGILTDLIMTMLVTWDINRSQWLWLGAPIIVYIPHAVQFIVDNYVIVELVEFGSEGALFGLLSTTSHVAAPFGRTAAKLINAQFHVWKHDIQADSYTSRRDVTITILICYGMKLLSLVFLPLLPAQKAATQELRRNGGVHRRMGLCMVGVLLSALAWSTTVNLLSMNPHTKCWSITGGCAPKH</sequence>
<dbReference type="InterPro" id="IPR036259">
    <property type="entry name" value="MFS_trans_sf"/>
</dbReference>
<dbReference type="OMA" id="HYGRELD"/>
<evidence type="ECO:0000256" key="2">
    <source>
        <dbReference type="ARBA" id="ARBA00007015"/>
    </source>
</evidence>
<dbReference type="InterPro" id="IPR039309">
    <property type="entry name" value="BT1"/>
</dbReference>
<dbReference type="STRING" id="1094619.G4ZII4"/>
<feature type="transmembrane region" description="Helical" evidence="7">
    <location>
        <begin position="424"/>
        <end position="443"/>
    </location>
</feature>